<dbReference type="EMBL" id="JACTNF010000010">
    <property type="protein sequence ID" value="MBO1075230.1"/>
    <property type="molecule type" value="Genomic_DNA"/>
</dbReference>
<name>A0ABS3KE67_9PROT</name>
<evidence type="ECO:0000313" key="1">
    <source>
        <dbReference type="EMBL" id="MBO1075230.1"/>
    </source>
</evidence>
<dbReference type="RefSeq" id="WP_207447327.1">
    <property type="nucleotide sequence ID" value="NZ_CP061091.1"/>
</dbReference>
<accession>A0ABS3KE67</accession>
<keyword evidence="2" id="KW-1185">Reference proteome</keyword>
<gene>
    <name evidence="1" type="ORF">IAI60_11480</name>
</gene>
<comment type="caution">
    <text evidence="1">The sequence shown here is derived from an EMBL/GenBank/DDBJ whole genome shotgun (WGS) entry which is preliminary data.</text>
</comment>
<reference evidence="1 2" key="1">
    <citation type="submission" date="2020-09" db="EMBL/GenBank/DDBJ databases">
        <title>Roseomonas.</title>
        <authorList>
            <person name="Zhu W."/>
        </authorList>
    </citation>
    <scope>NUCLEOTIDE SEQUENCE [LARGE SCALE GENOMIC DNA]</scope>
    <source>
        <strain evidence="1 2">1311</strain>
    </source>
</reference>
<sequence>MLRSMGSEAQPVEDADLERLALEAGVAEARAGGLGHEKVRTRLLDMIGAARQRLDAAPWPSAADRG</sequence>
<dbReference type="Proteomes" id="UP001518990">
    <property type="component" value="Unassembled WGS sequence"/>
</dbReference>
<proteinExistence type="predicted"/>
<organism evidence="1 2">
    <name type="scientific">Roseomonas marmotae</name>
    <dbReference type="NCBI Taxonomy" id="2768161"/>
    <lineage>
        <taxon>Bacteria</taxon>
        <taxon>Pseudomonadati</taxon>
        <taxon>Pseudomonadota</taxon>
        <taxon>Alphaproteobacteria</taxon>
        <taxon>Acetobacterales</taxon>
        <taxon>Roseomonadaceae</taxon>
        <taxon>Roseomonas</taxon>
    </lineage>
</organism>
<protein>
    <submittedName>
        <fullName evidence="1">Uncharacterized protein</fullName>
    </submittedName>
</protein>
<evidence type="ECO:0000313" key="2">
    <source>
        <dbReference type="Proteomes" id="UP001518990"/>
    </source>
</evidence>